<evidence type="ECO:0000256" key="10">
    <source>
        <dbReference type="ARBA" id="ARBA00022737"/>
    </source>
</evidence>
<sequence>MEENMETSDVQAGGEPELIISPNAVDISLNKDGGIWKEIIREGTGDAFPSTGEKVSVHYVGRLLDGTVFDSSRDRGDLFEFSLGKGSVIKGWDVGVATMKKGEVALLTCKPEYAYGEAGSPPKIPSNATLVFEIELFDWNWEDLSTNKDGGIQRKIITNGEGMGTPNDGASVEVHLIGKINGNVFEDRDVNFIVGEGSENGIVEGIEQAIQKFQKGERSLLKLNSRYAFGAEGKPNENIPPNADVEYDVTLKNFEKAKGSWEMDSDEKLEQSEISKTKGTNYFKAGKYNLAAKQYKKIIDCLEYETALSEEDQKKRNALLLAGFLNLALCNLKLENHLKAVKFCDKALEIDKESEKGLFRRAQAYFSLKEYELAKKDFQAVLNIDSNNKAAHNQILNCNNKIKAQLDKERKTYLNMFEKFAKQDSENMKKNQNGSMTTGVWMGPENEDKSDVTIVGDSLEAGPVPGEEGSMNSDTDRAPA</sequence>
<keyword evidence="12" id="KW-0007">Acetylation</keyword>
<evidence type="ECO:0000256" key="4">
    <source>
        <dbReference type="ARBA" id="ARBA00004245"/>
    </source>
</evidence>
<feature type="repeat" description="TPR" evidence="19">
    <location>
        <begin position="355"/>
        <end position="388"/>
    </location>
</feature>
<evidence type="ECO:0000256" key="9">
    <source>
        <dbReference type="ARBA" id="ARBA00022701"/>
    </source>
</evidence>
<evidence type="ECO:0000256" key="2">
    <source>
        <dbReference type="ARBA" id="ARBA00004123"/>
    </source>
</evidence>
<dbReference type="SUPFAM" id="SSF54534">
    <property type="entry name" value="FKBP-like"/>
    <property type="match status" value="2"/>
</dbReference>
<feature type="domain" description="PPIase FKBP-type" evidence="21">
    <location>
        <begin position="169"/>
        <end position="255"/>
    </location>
</feature>
<keyword evidence="8" id="KW-0597">Phosphoprotein</keyword>
<evidence type="ECO:0000256" key="17">
    <source>
        <dbReference type="ARBA" id="ARBA00023242"/>
    </source>
</evidence>
<keyword evidence="14" id="KW-0496">Mitochondrion</keyword>
<organism evidence="22">
    <name type="scientific">Hadrurus spadix</name>
    <dbReference type="NCBI Taxonomy" id="141984"/>
    <lineage>
        <taxon>Eukaryota</taxon>
        <taxon>Metazoa</taxon>
        <taxon>Ecdysozoa</taxon>
        <taxon>Arthropoda</taxon>
        <taxon>Chelicerata</taxon>
        <taxon>Arachnida</taxon>
        <taxon>Scorpiones</taxon>
        <taxon>Iurida</taxon>
        <taxon>Iuroidea</taxon>
        <taxon>Hadrurus</taxon>
    </lineage>
</organism>
<keyword evidence="17" id="KW-0539">Nucleus</keyword>
<accession>A0A1W7R9X1</accession>
<dbReference type="PROSITE" id="PS50005">
    <property type="entry name" value="TPR"/>
    <property type="match status" value="1"/>
</dbReference>
<evidence type="ECO:0000256" key="19">
    <source>
        <dbReference type="PROSITE-ProRule" id="PRU00339"/>
    </source>
</evidence>
<reference evidence="22" key="1">
    <citation type="submission" date="2016-11" db="EMBL/GenBank/DDBJ databases">
        <title>Venom-gland transcriptomics and venom proteomics of the black-back scorpion (Hadrurus spadix) reveal detectability challenges and an unexplored realm of animal toxin diversity.</title>
        <authorList>
            <person name="Rokyta D.R."/>
            <person name="Ward M.J."/>
        </authorList>
    </citation>
    <scope>NUCLEOTIDE SEQUENCE</scope>
    <source>
        <tissue evidence="22">Venom gland</tissue>
    </source>
</reference>
<dbReference type="PANTHER" id="PTHR46512:SF9">
    <property type="entry name" value="PEPTIDYLPROLYL ISOMERASE"/>
    <property type="match status" value="1"/>
</dbReference>
<evidence type="ECO:0000259" key="21">
    <source>
        <dbReference type="PROSITE" id="PS50059"/>
    </source>
</evidence>
<dbReference type="InterPro" id="IPR001179">
    <property type="entry name" value="PPIase_FKBP_dom"/>
</dbReference>
<evidence type="ECO:0000256" key="12">
    <source>
        <dbReference type="ARBA" id="ARBA00022990"/>
    </source>
</evidence>
<evidence type="ECO:0000256" key="16">
    <source>
        <dbReference type="ARBA" id="ARBA00023235"/>
    </source>
</evidence>
<keyword evidence="10" id="KW-0677">Repeat</keyword>
<dbReference type="Gene3D" id="3.10.50.40">
    <property type="match status" value="2"/>
</dbReference>
<evidence type="ECO:0000256" key="14">
    <source>
        <dbReference type="ARBA" id="ARBA00023128"/>
    </source>
</evidence>
<dbReference type="InterPro" id="IPR046357">
    <property type="entry name" value="PPIase_dom_sf"/>
</dbReference>
<evidence type="ECO:0000313" key="22">
    <source>
        <dbReference type="EMBL" id="JAV47940.1"/>
    </source>
</evidence>
<evidence type="ECO:0000256" key="5">
    <source>
        <dbReference type="ARBA" id="ARBA00004514"/>
    </source>
</evidence>
<dbReference type="InterPro" id="IPR011990">
    <property type="entry name" value="TPR-like_helical_dom_sf"/>
</dbReference>
<dbReference type="EC" id="5.2.1.8" evidence="18"/>
<evidence type="ECO:0000256" key="1">
    <source>
        <dbReference type="ARBA" id="ARBA00000971"/>
    </source>
</evidence>
<feature type="region of interest" description="Disordered" evidence="20">
    <location>
        <begin position="438"/>
        <end position="480"/>
    </location>
</feature>
<feature type="domain" description="PPIase FKBP-type" evidence="21">
    <location>
        <begin position="52"/>
        <end position="140"/>
    </location>
</feature>
<keyword evidence="13 18" id="KW-0697">Rotamase</keyword>
<keyword evidence="9" id="KW-0493">Microtubule</keyword>
<keyword evidence="6" id="KW-0488">Methylation</keyword>
<proteinExistence type="predicted"/>
<dbReference type="GO" id="GO:0005634">
    <property type="term" value="C:nucleus"/>
    <property type="evidence" value="ECO:0007669"/>
    <property type="project" value="UniProtKB-SubCell"/>
</dbReference>
<evidence type="ECO:0000256" key="7">
    <source>
        <dbReference type="ARBA" id="ARBA00022490"/>
    </source>
</evidence>
<keyword evidence="16 18" id="KW-0413">Isomerase</keyword>
<dbReference type="GO" id="GO:0005874">
    <property type="term" value="C:microtubule"/>
    <property type="evidence" value="ECO:0007669"/>
    <property type="project" value="UniProtKB-KW"/>
</dbReference>
<dbReference type="InterPro" id="IPR019734">
    <property type="entry name" value="TPR_rpt"/>
</dbReference>
<dbReference type="AlphaFoldDB" id="A0A1W7R9X1"/>
<dbReference type="Pfam" id="PF00254">
    <property type="entry name" value="FKBP_C"/>
    <property type="match status" value="2"/>
</dbReference>
<evidence type="ECO:0000256" key="18">
    <source>
        <dbReference type="PROSITE-ProRule" id="PRU00277"/>
    </source>
</evidence>
<evidence type="ECO:0000256" key="3">
    <source>
        <dbReference type="ARBA" id="ARBA00004173"/>
    </source>
</evidence>
<dbReference type="FunFam" id="3.10.50.40:FF:000013">
    <property type="entry name" value="Peptidylprolyl isomerase"/>
    <property type="match status" value="1"/>
</dbReference>
<evidence type="ECO:0000256" key="13">
    <source>
        <dbReference type="ARBA" id="ARBA00023110"/>
    </source>
</evidence>
<protein>
    <recommendedName>
        <fullName evidence="18">peptidylprolyl isomerase</fullName>
        <ecNumber evidence="18">5.2.1.8</ecNumber>
    </recommendedName>
</protein>
<evidence type="ECO:0000256" key="8">
    <source>
        <dbReference type="ARBA" id="ARBA00022553"/>
    </source>
</evidence>
<dbReference type="PROSITE" id="PS50059">
    <property type="entry name" value="FKBP_PPIASE"/>
    <property type="match status" value="2"/>
</dbReference>
<dbReference type="GO" id="GO:0005829">
    <property type="term" value="C:cytosol"/>
    <property type="evidence" value="ECO:0007669"/>
    <property type="project" value="UniProtKB-SubCell"/>
</dbReference>
<dbReference type="GO" id="GO:0003755">
    <property type="term" value="F:peptidyl-prolyl cis-trans isomerase activity"/>
    <property type="evidence" value="ECO:0007669"/>
    <property type="project" value="UniProtKB-KW"/>
</dbReference>
<dbReference type="SUPFAM" id="SSF48452">
    <property type="entry name" value="TPR-like"/>
    <property type="match status" value="1"/>
</dbReference>
<dbReference type="FunFam" id="1.25.40.10:FF:000008">
    <property type="entry name" value="Peptidylprolyl isomerase"/>
    <property type="match status" value="1"/>
</dbReference>
<dbReference type="EMBL" id="GFAH01000449">
    <property type="protein sequence ID" value="JAV47940.1"/>
    <property type="molecule type" value="Transcribed_RNA"/>
</dbReference>
<dbReference type="SMART" id="SM00028">
    <property type="entry name" value="TPR"/>
    <property type="match status" value="3"/>
</dbReference>
<evidence type="ECO:0000256" key="6">
    <source>
        <dbReference type="ARBA" id="ARBA00022481"/>
    </source>
</evidence>
<evidence type="ECO:0000256" key="15">
    <source>
        <dbReference type="ARBA" id="ARBA00023212"/>
    </source>
</evidence>
<keyword evidence="15" id="KW-0206">Cytoskeleton</keyword>
<dbReference type="Pfam" id="PF13181">
    <property type="entry name" value="TPR_8"/>
    <property type="match status" value="1"/>
</dbReference>
<dbReference type="PANTHER" id="PTHR46512">
    <property type="entry name" value="PEPTIDYLPROLYL ISOMERASE"/>
    <property type="match status" value="1"/>
</dbReference>
<dbReference type="Gene3D" id="1.25.40.10">
    <property type="entry name" value="Tetratricopeptide repeat domain"/>
    <property type="match status" value="1"/>
</dbReference>
<dbReference type="InterPro" id="IPR050754">
    <property type="entry name" value="FKBP4/5/8-like"/>
</dbReference>
<name>A0A1W7R9X1_9SCOR</name>
<comment type="subcellular location">
    <subcellularLocation>
        <location evidence="4">Cytoplasm</location>
        <location evidence="4">Cytoskeleton</location>
    </subcellularLocation>
    <subcellularLocation>
        <location evidence="5">Cytoplasm</location>
        <location evidence="5">Cytosol</location>
    </subcellularLocation>
    <subcellularLocation>
        <location evidence="3">Mitochondrion</location>
    </subcellularLocation>
    <subcellularLocation>
        <location evidence="2">Nucleus</location>
    </subcellularLocation>
</comment>
<comment type="catalytic activity">
    <reaction evidence="1 18">
        <text>[protein]-peptidylproline (omega=180) = [protein]-peptidylproline (omega=0)</text>
        <dbReference type="Rhea" id="RHEA:16237"/>
        <dbReference type="Rhea" id="RHEA-COMP:10747"/>
        <dbReference type="Rhea" id="RHEA-COMP:10748"/>
        <dbReference type="ChEBI" id="CHEBI:83833"/>
        <dbReference type="ChEBI" id="CHEBI:83834"/>
        <dbReference type="EC" id="5.2.1.8"/>
    </reaction>
</comment>
<keyword evidence="7" id="KW-0963">Cytoplasm</keyword>
<dbReference type="GO" id="GO:0005739">
    <property type="term" value="C:mitochondrion"/>
    <property type="evidence" value="ECO:0007669"/>
    <property type="project" value="UniProtKB-SubCell"/>
</dbReference>
<dbReference type="FunFam" id="3.10.50.40:FF:000056">
    <property type="entry name" value="Peptidylprolyl isomerase"/>
    <property type="match status" value="1"/>
</dbReference>
<dbReference type="Pfam" id="PF07719">
    <property type="entry name" value="TPR_2"/>
    <property type="match status" value="1"/>
</dbReference>
<dbReference type="InterPro" id="IPR013105">
    <property type="entry name" value="TPR_2"/>
</dbReference>
<evidence type="ECO:0000256" key="11">
    <source>
        <dbReference type="ARBA" id="ARBA00022803"/>
    </source>
</evidence>
<keyword evidence="11 19" id="KW-0802">TPR repeat</keyword>
<evidence type="ECO:0000256" key="20">
    <source>
        <dbReference type="SAM" id="MobiDB-lite"/>
    </source>
</evidence>